<feature type="binding site" evidence="2">
    <location>
        <position position="156"/>
    </location>
    <ligand>
        <name>CoA</name>
        <dbReference type="ChEBI" id="CHEBI:57287"/>
    </ligand>
</feature>
<dbReference type="PRINTS" id="PR01399">
    <property type="entry name" value="ENTSNTHTASED"/>
</dbReference>
<feature type="binding site" evidence="3">
    <location>
        <position position="107"/>
    </location>
    <ligand>
        <name>Mg(2+)</name>
        <dbReference type="ChEBI" id="CHEBI:18420"/>
    </ligand>
</feature>
<evidence type="ECO:0000256" key="3">
    <source>
        <dbReference type="PIRSR" id="PIRSR603542-2"/>
    </source>
</evidence>
<dbReference type="GO" id="GO:0009239">
    <property type="term" value="P:enterobactin biosynthetic process"/>
    <property type="evidence" value="ECO:0007669"/>
    <property type="project" value="InterPro"/>
</dbReference>
<evidence type="ECO:0000313" key="6">
    <source>
        <dbReference type="EMBL" id="GCD99357.1"/>
    </source>
</evidence>
<keyword evidence="3" id="KW-0460">Magnesium</keyword>
<feature type="binding site" evidence="2">
    <location>
        <begin position="85"/>
        <end position="86"/>
    </location>
    <ligand>
        <name>CoA</name>
        <dbReference type="ChEBI" id="CHEBI:57287"/>
    </ligand>
</feature>
<dbReference type="GO" id="GO:0005886">
    <property type="term" value="C:plasma membrane"/>
    <property type="evidence" value="ECO:0007669"/>
    <property type="project" value="TreeGrafter"/>
</dbReference>
<feature type="binding site" evidence="3">
    <location>
        <position position="109"/>
    </location>
    <ligand>
        <name>Mg(2+)</name>
        <dbReference type="ChEBI" id="CHEBI:18420"/>
    </ligand>
</feature>
<feature type="binding site" evidence="3">
    <location>
        <position position="108"/>
    </location>
    <ligand>
        <name>Mg(2+)</name>
        <dbReference type="ChEBI" id="CHEBI:18420"/>
    </ligand>
</feature>
<dbReference type="SUPFAM" id="SSF56214">
    <property type="entry name" value="4'-phosphopantetheinyl transferase"/>
    <property type="match status" value="1"/>
</dbReference>
<feature type="domain" description="4'-phosphopantetheinyl transferase" evidence="4">
    <location>
        <begin position="104"/>
        <end position="179"/>
    </location>
</feature>
<sequence>MTMIDRILPPEVFAEECFDDPDGPPLYPAEEALLANAVDKRRREFTTVRRCARRALARMGVPAAPLLPGLRGAPGWPTGVVGSMTHCDGYRAAVVADAAAISTLGIDAEPAQPLPDGVLEAVASETEQKHLRELAADRPEIAWDRLLFSAKESVYKAWFPLTSRWLDFAEAELEFDPAAGTFDARLLIEDRPLDGFAGRWRVDLGIAVTAIVVKRGD</sequence>
<dbReference type="PANTHER" id="PTHR38096">
    <property type="entry name" value="ENTEROBACTIN SYNTHASE COMPONENT D"/>
    <property type="match status" value="1"/>
</dbReference>
<dbReference type="EMBL" id="BIFH01000032">
    <property type="protein sequence ID" value="GCD99357.1"/>
    <property type="molecule type" value="Genomic_DNA"/>
</dbReference>
<feature type="domain" description="4'-phosphopantetheinyl transferase N-terminal" evidence="5">
    <location>
        <begin position="29"/>
        <end position="96"/>
    </location>
</feature>
<feature type="binding site" evidence="2">
    <location>
        <position position="49"/>
    </location>
    <ligand>
        <name>CoA</name>
        <dbReference type="ChEBI" id="CHEBI:57287"/>
    </ligand>
</feature>
<reference evidence="6 7" key="1">
    <citation type="submission" date="2018-12" db="EMBL/GenBank/DDBJ databases">
        <title>Draft genome sequence of Embleya hyalina NBRC 13850T.</title>
        <authorList>
            <person name="Komaki H."/>
            <person name="Hosoyama A."/>
            <person name="Kimura A."/>
            <person name="Ichikawa N."/>
            <person name="Tamura T."/>
        </authorList>
    </citation>
    <scope>NUCLEOTIDE SEQUENCE [LARGE SCALE GENOMIC DNA]</scope>
    <source>
        <strain evidence="6 7">NBRC 13850</strain>
    </source>
</reference>
<dbReference type="AlphaFoldDB" id="A0A401YXK9"/>
<feature type="binding site" evidence="2">
    <location>
        <position position="166"/>
    </location>
    <ligand>
        <name>CoA</name>
        <dbReference type="ChEBI" id="CHEBI:57287"/>
    </ligand>
</feature>
<dbReference type="Pfam" id="PF17837">
    <property type="entry name" value="4PPT_N"/>
    <property type="match status" value="1"/>
</dbReference>
<keyword evidence="3" id="KW-0479">Metal-binding</keyword>
<keyword evidence="1 6" id="KW-0808">Transferase</keyword>
<dbReference type="GO" id="GO:0008897">
    <property type="term" value="F:holo-[acyl-carrier-protein] synthase activity"/>
    <property type="evidence" value="ECO:0007669"/>
    <property type="project" value="InterPro"/>
</dbReference>
<evidence type="ECO:0000313" key="7">
    <source>
        <dbReference type="Proteomes" id="UP000286931"/>
    </source>
</evidence>
<dbReference type="PANTHER" id="PTHR38096:SF1">
    <property type="entry name" value="ENTEROBACTIN SYNTHASE COMPONENT D"/>
    <property type="match status" value="1"/>
</dbReference>
<dbReference type="GO" id="GO:0009366">
    <property type="term" value="C:enterobactin synthetase complex"/>
    <property type="evidence" value="ECO:0007669"/>
    <property type="project" value="InterPro"/>
</dbReference>
<comment type="caution">
    <text evidence="6">The sequence shown here is derived from an EMBL/GenBank/DDBJ whole genome shotgun (WGS) entry which is preliminary data.</text>
</comment>
<accession>A0A401YXK9</accession>
<dbReference type="InterPro" id="IPR008278">
    <property type="entry name" value="4-PPantetheinyl_Trfase_dom"/>
</dbReference>
<organism evidence="6 7">
    <name type="scientific">Embleya hyalina</name>
    <dbReference type="NCBI Taxonomy" id="516124"/>
    <lineage>
        <taxon>Bacteria</taxon>
        <taxon>Bacillati</taxon>
        <taxon>Actinomycetota</taxon>
        <taxon>Actinomycetes</taxon>
        <taxon>Kitasatosporales</taxon>
        <taxon>Streptomycetaceae</taxon>
        <taxon>Embleya</taxon>
    </lineage>
</organism>
<evidence type="ECO:0000256" key="1">
    <source>
        <dbReference type="ARBA" id="ARBA00022679"/>
    </source>
</evidence>
<feature type="binding site" evidence="2">
    <location>
        <position position="152"/>
    </location>
    <ligand>
        <name>CoA</name>
        <dbReference type="ChEBI" id="CHEBI:57287"/>
    </ligand>
</feature>
<evidence type="ECO:0000259" key="5">
    <source>
        <dbReference type="Pfam" id="PF17837"/>
    </source>
</evidence>
<evidence type="ECO:0000256" key="2">
    <source>
        <dbReference type="PIRSR" id="PIRSR603542-1"/>
    </source>
</evidence>
<keyword evidence="7" id="KW-1185">Reference proteome</keyword>
<protein>
    <submittedName>
        <fullName evidence="6">4'-phosphopantetheinyl transferase</fullName>
    </submittedName>
</protein>
<dbReference type="GO" id="GO:0000287">
    <property type="term" value="F:magnesium ion binding"/>
    <property type="evidence" value="ECO:0007669"/>
    <property type="project" value="InterPro"/>
</dbReference>
<dbReference type="InterPro" id="IPR037143">
    <property type="entry name" value="4-PPantetheinyl_Trfase_dom_sf"/>
</dbReference>
<dbReference type="Proteomes" id="UP000286931">
    <property type="component" value="Unassembled WGS sequence"/>
</dbReference>
<feature type="binding site" evidence="2">
    <location>
        <position position="41"/>
    </location>
    <ligand>
        <name>CoA</name>
        <dbReference type="ChEBI" id="CHEBI:57287"/>
    </ligand>
</feature>
<gene>
    <name evidence="6" type="ORF">EHYA_07072</name>
</gene>
<name>A0A401YXK9_9ACTN</name>
<dbReference type="Pfam" id="PF01648">
    <property type="entry name" value="ACPS"/>
    <property type="match status" value="1"/>
</dbReference>
<dbReference type="InterPro" id="IPR003542">
    <property type="entry name" value="Enbac_synth_compD-like"/>
</dbReference>
<proteinExistence type="predicted"/>
<evidence type="ECO:0000259" key="4">
    <source>
        <dbReference type="Pfam" id="PF01648"/>
    </source>
</evidence>
<dbReference type="InterPro" id="IPR041354">
    <property type="entry name" value="4PPT_N"/>
</dbReference>
<feature type="binding site" evidence="2">
    <location>
        <position position="107"/>
    </location>
    <ligand>
        <name>CoA</name>
        <dbReference type="ChEBI" id="CHEBI:57287"/>
    </ligand>
</feature>
<comment type="cofactor">
    <cofactor evidence="3">
        <name>Mg(2+)</name>
        <dbReference type="ChEBI" id="CHEBI:18420"/>
    </cofactor>
</comment>